<dbReference type="InterPro" id="IPR036397">
    <property type="entry name" value="RNaseH_sf"/>
</dbReference>
<dbReference type="SUPFAM" id="SSF53098">
    <property type="entry name" value="Ribonuclease H-like"/>
    <property type="match status" value="1"/>
</dbReference>
<dbReference type="AlphaFoldDB" id="A0A2I4E0S9"/>
<dbReference type="PROSITE" id="PS50994">
    <property type="entry name" value="INTEGRASE"/>
    <property type="match status" value="1"/>
</dbReference>
<dbReference type="Proteomes" id="UP000235220">
    <property type="component" value="Chromosome 2"/>
</dbReference>
<dbReference type="GeneID" id="108985248"/>
<dbReference type="KEGG" id="jre:108985248"/>
<dbReference type="InterPro" id="IPR052160">
    <property type="entry name" value="Gypsy_RT_Integrase-like"/>
</dbReference>
<dbReference type="RefSeq" id="XP_018813007.2">
    <property type="nucleotide sequence ID" value="XM_018957462.2"/>
</dbReference>
<dbReference type="InterPro" id="IPR001584">
    <property type="entry name" value="Integrase_cat-core"/>
</dbReference>
<evidence type="ECO:0000313" key="3">
    <source>
        <dbReference type="RefSeq" id="XP_018813007.2"/>
    </source>
</evidence>
<organism evidence="2 3">
    <name type="scientific">Juglans regia</name>
    <name type="common">English walnut</name>
    <dbReference type="NCBI Taxonomy" id="51240"/>
    <lineage>
        <taxon>Eukaryota</taxon>
        <taxon>Viridiplantae</taxon>
        <taxon>Streptophyta</taxon>
        <taxon>Embryophyta</taxon>
        <taxon>Tracheophyta</taxon>
        <taxon>Spermatophyta</taxon>
        <taxon>Magnoliopsida</taxon>
        <taxon>eudicotyledons</taxon>
        <taxon>Gunneridae</taxon>
        <taxon>Pentapetalae</taxon>
        <taxon>rosids</taxon>
        <taxon>fabids</taxon>
        <taxon>Fagales</taxon>
        <taxon>Juglandaceae</taxon>
        <taxon>Juglans</taxon>
    </lineage>
</organism>
<name>A0A2I4E0S9_JUGRE</name>
<evidence type="ECO:0000313" key="2">
    <source>
        <dbReference type="Proteomes" id="UP000235220"/>
    </source>
</evidence>
<proteinExistence type="predicted"/>
<keyword evidence="2" id="KW-1185">Reference proteome</keyword>
<reference evidence="3" key="1">
    <citation type="submission" date="2025-08" db="UniProtKB">
        <authorList>
            <consortium name="RefSeq"/>
        </authorList>
    </citation>
    <scope>IDENTIFICATION</scope>
    <source>
        <tissue evidence="3">Leaves</tissue>
    </source>
</reference>
<dbReference type="STRING" id="51240.A0A2I4E0S9"/>
<feature type="domain" description="Integrase catalytic" evidence="1">
    <location>
        <begin position="49"/>
        <end position="134"/>
    </location>
</feature>
<dbReference type="OrthoDB" id="1433105at2759"/>
<dbReference type="GO" id="GO:0003676">
    <property type="term" value="F:nucleic acid binding"/>
    <property type="evidence" value="ECO:0007669"/>
    <property type="project" value="InterPro"/>
</dbReference>
<dbReference type="Gramene" id="Jr02_07380_p1">
    <property type="protein sequence ID" value="cds.Jr02_07380_p1"/>
    <property type="gene ID" value="Jr02_07380"/>
</dbReference>
<dbReference type="GO" id="GO:0015074">
    <property type="term" value="P:DNA integration"/>
    <property type="evidence" value="ECO:0007669"/>
    <property type="project" value="InterPro"/>
</dbReference>
<accession>A0A2I4E0S9</accession>
<gene>
    <name evidence="3" type="primary">LOC108985248</name>
</gene>
<dbReference type="PANTHER" id="PTHR47266">
    <property type="entry name" value="ENDONUCLEASE-RELATED"/>
    <property type="match status" value="1"/>
</dbReference>
<dbReference type="InterPro" id="IPR012337">
    <property type="entry name" value="RNaseH-like_sf"/>
</dbReference>
<protein>
    <submittedName>
        <fullName evidence="3">Uncharacterized protein LOC108985248</fullName>
    </submittedName>
</protein>
<sequence length="182" mass="20375">MKESTETIRAEEHWPNSLRDAEDFAKKCPECQEHELIPPCTPEELTSIVSPWPFTQWGLDLIGSFPVGRGGVKFVVVAVDYFTKWVEAEALTMITARAIMRFLWKSVVCQFGIPECYITDNSRQFNCSHFQEWTILKPLKALLVPVPPCGILNGPGELNLKPDLLQVLGAASKSGDHVVHVP</sequence>
<evidence type="ECO:0000259" key="1">
    <source>
        <dbReference type="PROSITE" id="PS50994"/>
    </source>
</evidence>
<dbReference type="Gene3D" id="3.30.420.10">
    <property type="entry name" value="Ribonuclease H-like superfamily/Ribonuclease H"/>
    <property type="match status" value="1"/>
</dbReference>